<dbReference type="InterPro" id="IPR007180">
    <property type="entry name" value="DUF382"/>
</dbReference>
<feature type="region of interest" description="Disordered" evidence="1">
    <location>
        <begin position="1"/>
        <end position="61"/>
    </location>
</feature>
<dbReference type="SMART" id="SM00581">
    <property type="entry name" value="PSP"/>
    <property type="match status" value="1"/>
</dbReference>
<dbReference type="Proteomes" id="UP000258309">
    <property type="component" value="Unassembled WGS sequence"/>
</dbReference>
<feature type="non-terminal residue" evidence="3">
    <location>
        <position position="1"/>
    </location>
</feature>
<feature type="non-terminal residue" evidence="3">
    <location>
        <position position="1193"/>
    </location>
</feature>
<dbReference type="Pfam" id="PF04037">
    <property type="entry name" value="DUF382"/>
    <property type="match status" value="1"/>
</dbReference>
<feature type="compositionally biased region" description="Low complexity" evidence="1">
    <location>
        <begin position="966"/>
        <end position="982"/>
    </location>
</feature>
<feature type="compositionally biased region" description="Basic and acidic residues" evidence="1">
    <location>
        <begin position="437"/>
        <end position="453"/>
    </location>
</feature>
<protein>
    <recommendedName>
        <fullName evidence="2">PSP proline-rich domain-containing protein</fullName>
    </recommendedName>
</protein>
<accession>A0A3E2GUH4</accession>
<evidence type="ECO:0000313" key="4">
    <source>
        <dbReference type="Proteomes" id="UP000258309"/>
    </source>
</evidence>
<keyword evidence="4" id="KW-1185">Reference proteome</keyword>
<feature type="compositionally biased region" description="Basic and acidic residues" evidence="1">
    <location>
        <begin position="694"/>
        <end position="719"/>
    </location>
</feature>
<feature type="compositionally biased region" description="Basic and acidic residues" evidence="1">
    <location>
        <begin position="32"/>
        <end position="46"/>
    </location>
</feature>
<evidence type="ECO:0000256" key="1">
    <source>
        <dbReference type="SAM" id="MobiDB-lite"/>
    </source>
</evidence>
<feature type="compositionally biased region" description="Basic and acidic residues" evidence="1">
    <location>
        <begin position="835"/>
        <end position="848"/>
    </location>
</feature>
<feature type="compositionally biased region" description="Basic and acidic residues" evidence="1">
    <location>
        <begin position="894"/>
        <end position="911"/>
    </location>
</feature>
<comment type="caution">
    <text evidence="3">The sequence shown here is derived from an EMBL/GenBank/DDBJ whole genome shotgun (WGS) entry which is preliminary data.</text>
</comment>
<organism evidence="3 4">
    <name type="scientific">Scytalidium lignicola</name>
    <name type="common">Hyphomycete</name>
    <dbReference type="NCBI Taxonomy" id="5539"/>
    <lineage>
        <taxon>Eukaryota</taxon>
        <taxon>Fungi</taxon>
        <taxon>Dikarya</taxon>
        <taxon>Ascomycota</taxon>
        <taxon>Pezizomycotina</taxon>
        <taxon>Leotiomycetes</taxon>
        <taxon>Leotiomycetes incertae sedis</taxon>
        <taxon>Scytalidium</taxon>
    </lineage>
</organism>
<dbReference type="AlphaFoldDB" id="A0A3E2GUH4"/>
<feature type="compositionally biased region" description="Basic residues" evidence="1">
    <location>
        <begin position="734"/>
        <end position="749"/>
    </location>
</feature>
<feature type="compositionally biased region" description="Basic residues" evidence="1">
    <location>
        <begin position="759"/>
        <end position="780"/>
    </location>
</feature>
<feature type="region of interest" description="Disordered" evidence="1">
    <location>
        <begin position="85"/>
        <end position="130"/>
    </location>
</feature>
<name>A0A3E2GUH4_SCYLI</name>
<dbReference type="InterPro" id="IPR006568">
    <property type="entry name" value="PSP_pro-rich"/>
</dbReference>
<reference evidence="3 4" key="1">
    <citation type="submission" date="2018-05" db="EMBL/GenBank/DDBJ databases">
        <title>Draft genome sequence of Scytalidium lignicola DSM 105466, a ubiquitous saprotrophic fungus.</title>
        <authorList>
            <person name="Buettner E."/>
            <person name="Gebauer A.M."/>
            <person name="Hofrichter M."/>
            <person name="Liers C."/>
            <person name="Kellner H."/>
        </authorList>
    </citation>
    <scope>NUCLEOTIDE SEQUENCE [LARGE SCALE GENOMIC DNA]</scope>
    <source>
        <strain evidence="3 4">DSM 105466</strain>
    </source>
</reference>
<feature type="compositionally biased region" description="Pro residues" evidence="1">
    <location>
        <begin position="1048"/>
        <end position="1058"/>
    </location>
</feature>
<dbReference type="Pfam" id="PF04046">
    <property type="entry name" value="PSP"/>
    <property type="match status" value="1"/>
</dbReference>
<feature type="compositionally biased region" description="Basic and acidic residues" evidence="1">
    <location>
        <begin position="919"/>
        <end position="934"/>
    </location>
</feature>
<proteinExistence type="predicted"/>
<feature type="compositionally biased region" description="Acidic residues" evidence="1">
    <location>
        <begin position="102"/>
        <end position="116"/>
    </location>
</feature>
<feature type="domain" description="PSP proline-rich" evidence="2">
    <location>
        <begin position="274"/>
        <end position="327"/>
    </location>
</feature>
<dbReference type="EMBL" id="NCSJ02000403">
    <property type="protein sequence ID" value="RFU24769.1"/>
    <property type="molecule type" value="Genomic_DNA"/>
</dbReference>
<feature type="compositionally biased region" description="Low complexity" evidence="1">
    <location>
        <begin position="873"/>
        <end position="887"/>
    </location>
</feature>
<dbReference type="STRING" id="5539.A0A3E2GUH4"/>
<feature type="region of interest" description="Disordered" evidence="1">
    <location>
        <begin position="359"/>
        <end position="457"/>
    </location>
</feature>
<evidence type="ECO:0000313" key="3">
    <source>
        <dbReference type="EMBL" id="RFU24769.1"/>
    </source>
</evidence>
<sequence length="1193" mass="133893">MAAPKMTKNQMKRAKKKEQKKEKVQVAPTPEPEPKVEEPEVKKELQAEENEESAQVDISALAIHEDDPNYIMYKDILNRFGSTGEEEAAAKEANAGEKGEVFFDDDEDIPDEDEEADKQPKLSKKKRKQRDQLSVAELKALVKKPELVEWTDTSAGDPILLVRIKSHRNVVPVPSHWSLKREYLSSKRGVEKPPFALPKFIQETGIAEMRDAVLEKQDQATLKQKQRERVQPKMGKLDIDYQKLYEAFFRFQTKPELTRFGEVYYEGKEYETNLRHLRPGELSDELKEALNIPPGAPPPWLINQQRFGPPPSYPSLKIPGLNAPPPPGGAWGFHPGGYGKPPVDEFNRPLYGGDIFGVLQPQVNNQPGEPVERTLWGELQPPEEESEEEESEDEEEEADEEDVGAGLQTPSGLETPGGMASTVPSEYHGEISVGGELDLRKQRRGTETEESVHPRSAYTVIPERQIRAEGFFGGERAYDVRGAQQNTHLPVLGQDDEGRKRKKPGDVEVALDPDMLQSENGISKEELKRQFEAQKKEENKGWGFEEDLSDMIAQESRKRQKRDEDRRTKPNVIPAKEVLPSRPRVKNLTQLPSPWTEVAIEDMTSCPTGNISGRWLLSYSVYIGARGLPGLIGTLFWTFPTRLRYDVDKDQEIRDDEDIGFLRLLWRLLDSRGDGEVTKMGGGESYRPAARPRSPRDDYRDRDLSPRRDRGRSPRDRGRTPLGADSYYPGSRDRSRRRSRSPYRARNRTPPRDISSWRSRPRSPIRPRSPRARSPPRRYSPRRDDDRRDRPRSPRRDDRRRSRSPYDLDRPRARSPFPRRSPPPGPRGSWRPRSRTPDRRDDRRDDRIPSGLGSAAATWRRRSPSPVARDSGRSSGRTSGSTSRRSSPPNRVLPSRDDRPRPRSPPPREKSPAQQAIPYRDRDSAKSTPKERSPARPVAPRSPPRGPAGYRPPPTGPSSIRPKDPAVSPVTPSTNTSASSNTRPENPNLTVPPAGPRGYVPPTRGSPYPTGPRRSFGAERHPRPEPASWGTGRFVSDSTPRAPTIVSRPPPSPSPTTPVAPTGPSGIPTGPRAGNSVPTRPLGSYSRPPLASVAPSGPRIHPAIASLPAIITGGRIDPIASGIPSDLAARLKKRQEEEEVMREELNMKQDKLRRGLKTWDRLSRDSAAMGLRSELSERHVRLLAGEGVGGKAF</sequence>
<dbReference type="PANTHER" id="PTHR12785">
    <property type="entry name" value="SPLICING FACTOR 3B"/>
    <property type="match status" value="1"/>
</dbReference>
<feature type="compositionally biased region" description="Pro residues" evidence="1">
    <location>
        <begin position="940"/>
        <end position="956"/>
    </location>
</feature>
<dbReference type="InterPro" id="IPR052584">
    <property type="entry name" value="U2_snRNP_Complex_Component"/>
</dbReference>
<feature type="compositionally biased region" description="Basic and acidic residues" evidence="1">
    <location>
        <begin position="88"/>
        <end position="101"/>
    </location>
</feature>
<gene>
    <name evidence="3" type="ORF">B7463_g11564</name>
</gene>
<dbReference type="OMA" id="PRDISSW"/>
<dbReference type="PANTHER" id="PTHR12785:SF6">
    <property type="entry name" value="SPLICING FACTOR 3B SUBUNIT 2"/>
    <property type="match status" value="1"/>
</dbReference>
<dbReference type="GO" id="GO:0005634">
    <property type="term" value="C:nucleus"/>
    <property type="evidence" value="ECO:0007669"/>
    <property type="project" value="InterPro"/>
</dbReference>
<evidence type="ECO:0000259" key="2">
    <source>
        <dbReference type="SMART" id="SM00581"/>
    </source>
</evidence>
<feature type="compositionally biased region" description="Acidic residues" evidence="1">
    <location>
        <begin position="381"/>
        <end position="403"/>
    </location>
</feature>
<feature type="compositionally biased region" description="Basic and acidic residues" evidence="1">
    <location>
        <begin position="781"/>
        <end position="812"/>
    </location>
</feature>
<dbReference type="OrthoDB" id="10260794at2759"/>
<feature type="region of interest" description="Disordered" evidence="1">
    <location>
        <begin position="677"/>
        <end position="1095"/>
    </location>
</feature>
<feature type="region of interest" description="Disordered" evidence="1">
    <location>
        <begin position="481"/>
        <end position="524"/>
    </location>
</feature>